<dbReference type="AlphaFoldDB" id="A0A849KPE5"/>
<dbReference type="EMBL" id="JABFCS010000001">
    <property type="protein sequence ID" value="NNU43669.1"/>
    <property type="molecule type" value="Genomic_DNA"/>
</dbReference>
<dbReference type="Pfam" id="PF13692">
    <property type="entry name" value="Glyco_trans_1_4"/>
    <property type="match status" value="1"/>
</dbReference>
<dbReference type="RefSeq" id="WP_171559297.1">
    <property type="nucleotide sequence ID" value="NZ_JABFCS010000001.1"/>
</dbReference>
<evidence type="ECO:0000313" key="3">
    <source>
        <dbReference type="Proteomes" id="UP000552954"/>
    </source>
</evidence>
<protein>
    <submittedName>
        <fullName evidence="2">Glycosyltransferase</fullName>
    </submittedName>
</protein>
<evidence type="ECO:0000259" key="1">
    <source>
        <dbReference type="Pfam" id="PF13439"/>
    </source>
</evidence>
<name>A0A849KPE5_9BURK</name>
<dbReference type="Pfam" id="PF13439">
    <property type="entry name" value="Glyco_transf_4"/>
    <property type="match status" value="1"/>
</dbReference>
<dbReference type="Gene3D" id="3.40.50.2000">
    <property type="entry name" value="Glycogen Phosphorylase B"/>
    <property type="match status" value="2"/>
</dbReference>
<keyword evidence="3" id="KW-1185">Reference proteome</keyword>
<accession>A0A849KPE5</accession>
<dbReference type="Proteomes" id="UP000552954">
    <property type="component" value="Unassembled WGS sequence"/>
</dbReference>
<reference evidence="2 3" key="2">
    <citation type="submission" date="2020-06" db="EMBL/GenBank/DDBJ databases">
        <title>Ramlibacter rhizophilus sp. nov., isolated from rhizosphere soil of national flower Mugunghwa from South Korea.</title>
        <authorList>
            <person name="Zheng-Fei Y."/>
            <person name="Huan T."/>
        </authorList>
    </citation>
    <scope>NUCLEOTIDE SEQUENCE [LARGE SCALE GENOMIC DNA]</scope>
    <source>
        <strain evidence="2 3">B156</strain>
    </source>
</reference>
<dbReference type="PANTHER" id="PTHR12526">
    <property type="entry name" value="GLYCOSYLTRANSFERASE"/>
    <property type="match status" value="1"/>
</dbReference>
<reference evidence="2 3" key="1">
    <citation type="submission" date="2020-05" db="EMBL/GenBank/DDBJ databases">
        <authorList>
            <person name="Khan S.A."/>
            <person name="Jeon C.O."/>
            <person name="Chun B.H."/>
        </authorList>
    </citation>
    <scope>NUCLEOTIDE SEQUENCE [LARGE SCALE GENOMIC DNA]</scope>
    <source>
        <strain evidence="2 3">B156</strain>
    </source>
</reference>
<feature type="domain" description="Glycosyltransferase subfamily 4-like N-terminal" evidence="1">
    <location>
        <begin position="36"/>
        <end position="193"/>
    </location>
</feature>
<sequence length="399" mass="42779">MNAAPLQDAALPVASAGAPRPRRVATVLPSLYPTYGLERLVISQAEEYLQLGLETDIVCLNEPHDVSGLLPPGCRLFNLGVPQIRNALGPLRRYLRAERPDAVHAALWPVTCLTAVAHRLARLPGRIVLSDHNPLSLQYASRGSAHRLLQRVSVALTYPLASARICVSGGVADDLSRLSGLPRRWFSVVHNPVAIGLPEPAAQQAAEAAWGGWHGKRILTVGRLKAQKNHALLLRAFKQVLARVDARLMILGEGDLGPSIAELARSEGLEDKVLMPGHVDDPISYYLSSDLFTLSSDYEGFGNVIVEALGCGVPVVSTDCPGGPAEILEGGRYGRLVPVGDASSLASAMVAALLEPPDRRLLMSRAADFAPRVVTRKYLDLMFPAGEQFAESSLTSPSK</sequence>
<keyword evidence="2" id="KW-0808">Transferase</keyword>
<gene>
    <name evidence="2" type="ORF">HK415_11665</name>
</gene>
<dbReference type="GO" id="GO:0016757">
    <property type="term" value="F:glycosyltransferase activity"/>
    <property type="evidence" value="ECO:0007669"/>
    <property type="project" value="UniProtKB-ARBA"/>
</dbReference>
<comment type="caution">
    <text evidence="2">The sequence shown here is derived from an EMBL/GenBank/DDBJ whole genome shotgun (WGS) entry which is preliminary data.</text>
</comment>
<dbReference type="SUPFAM" id="SSF53756">
    <property type="entry name" value="UDP-Glycosyltransferase/glycogen phosphorylase"/>
    <property type="match status" value="1"/>
</dbReference>
<dbReference type="CDD" id="cd03811">
    <property type="entry name" value="GT4_GT28_WabH-like"/>
    <property type="match status" value="1"/>
</dbReference>
<evidence type="ECO:0000313" key="2">
    <source>
        <dbReference type="EMBL" id="NNU43669.1"/>
    </source>
</evidence>
<organism evidence="2 3">
    <name type="scientific">Ramlibacter montanisoli</name>
    <dbReference type="NCBI Taxonomy" id="2732512"/>
    <lineage>
        <taxon>Bacteria</taxon>
        <taxon>Pseudomonadati</taxon>
        <taxon>Pseudomonadota</taxon>
        <taxon>Betaproteobacteria</taxon>
        <taxon>Burkholderiales</taxon>
        <taxon>Comamonadaceae</taxon>
        <taxon>Ramlibacter</taxon>
    </lineage>
</organism>
<proteinExistence type="predicted"/>
<dbReference type="PANTHER" id="PTHR12526:SF630">
    <property type="entry name" value="GLYCOSYLTRANSFERASE"/>
    <property type="match status" value="1"/>
</dbReference>
<dbReference type="InterPro" id="IPR028098">
    <property type="entry name" value="Glyco_trans_4-like_N"/>
</dbReference>